<keyword evidence="2" id="KW-0812">Transmembrane</keyword>
<feature type="compositionally biased region" description="Polar residues" evidence="1">
    <location>
        <begin position="14"/>
        <end position="30"/>
    </location>
</feature>
<reference evidence="3" key="1">
    <citation type="submission" date="2018-05" db="EMBL/GenBank/DDBJ databases">
        <authorList>
            <person name="Lanie J.A."/>
            <person name="Ng W.-L."/>
            <person name="Kazmierczak K.M."/>
            <person name="Andrzejewski T.M."/>
            <person name="Davidsen T.M."/>
            <person name="Wayne K.J."/>
            <person name="Tettelin H."/>
            <person name="Glass J.I."/>
            <person name="Rusch D."/>
            <person name="Podicherti R."/>
            <person name="Tsui H.-C.T."/>
            <person name="Winkler M.E."/>
        </authorList>
    </citation>
    <scope>NUCLEOTIDE SEQUENCE</scope>
</reference>
<evidence type="ECO:0000313" key="3">
    <source>
        <dbReference type="EMBL" id="SVB86506.1"/>
    </source>
</evidence>
<name>A0A382HGV8_9ZZZZ</name>
<proteinExistence type="predicted"/>
<dbReference type="EMBL" id="UINC01061192">
    <property type="protein sequence ID" value="SVB86506.1"/>
    <property type="molecule type" value="Genomic_DNA"/>
</dbReference>
<sequence length="84" mass="9487">MAEKPDTPKILSEISKSNTAKAKTPASRQQQKARRRFIIVAMLFLPAVAGVVFLTYQQVQLRRELLAFQQDSQILTQTLTGQEI</sequence>
<accession>A0A382HGV8</accession>
<dbReference type="AlphaFoldDB" id="A0A382HGV8"/>
<keyword evidence="2" id="KW-1133">Transmembrane helix</keyword>
<feature type="region of interest" description="Disordered" evidence="1">
    <location>
        <begin position="1"/>
        <end position="30"/>
    </location>
</feature>
<feature type="non-terminal residue" evidence="3">
    <location>
        <position position="84"/>
    </location>
</feature>
<keyword evidence="2" id="KW-0472">Membrane</keyword>
<evidence type="ECO:0000256" key="1">
    <source>
        <dbReference type="SAM" id="MobiDB-lite"/>
    </source>
</evidence>
<organism evidence="3">
    <name type="scientific">marine metagenome</name>
    <dbReference type="NCBI Taxonomy" id="408172"/>
    <lineage>
        <taxon>unclassified sequences</taxon>
        <taxon>metagenomes</taxon>
        <taxon>ecological metagenomes</taxon>
    </lineage>
</organism>
<feature type="transmembrane region" description="Helical" evidence="2">
    <location>
        <begin position="37"/>
        <end position="56"/>
    </location>
</feature>
<evidence type="ECO:0000256" key="2">
    <source>
        <dbReference type="SAM" id="Phobius"/>
    </source>
</evidence>
<protein>
    <recommendedName>
        <fullName evidence="4">Cell division protein FtsL</fullName>
    </recommendedName>
</protein>
<gene>
    <name evidence="3" type="ORF">METZ01_LOCUS239360</name>
</gene>
<evidence type="ECO:0008006" key="4">
    <source>
        <dbReference type="Google" id="ProtNLM"/>
    </source>
</evidence>